<accession>A0ABQ5KT51</accession>
<dbReference type="PANTHER" id="PTHR11009">
    <property type="entry name" value="DER1-LIKE PROTEIN, DERLIN"/>
    <property type="match status" value="1"/>
</dbReference>
<reference evidence="9" key="1">
    <citation type="submission" date="2022-03" db="EMBL/GenBank/DDBJ databases">
        <title>Draft genome sequence of Aduncisulcus paluster, a free-living microaerophilic Fornicata.</title>
        <authorList>
            <person name="Yuyama I."/>
            <person name="Kume K."/>
            <person name="Tamura T."/>
            <person name="Inagaki Y."/>
            <person name="Hashimoto T."/>
        </authorList>
    </citation>
    <scope>NUCLEOTIDE SEQUENCE</scope>
    <source>
        <strain evidence="9">NY0171</strain>
    </source>
</reference>
<evidence type="ECO:0000256" key="2">
    <source>
        <dbReference type="ARBA" id="ARBA00008917"/>
    </source>
</evidence>
<keyword evidence="3 7" id="KW-0812">Transmembrane</keyword>
<comment type="caution">
    <text evidence="9">The sequence shown here is derived from an EMBL/GenBank/DDBJ whole genome shotgun (WGS) entry which is preliminary data.</text>
</comment>
<feature type="compositionally biased region" description="Basic and acidic residues" evidence="8">
    <location>
        <begin position="412"/>
        <end position="434"/>
    </location>
</feature>
<keyword evidence="5 7" id="KW-1133">Transmembrane helix</keyword>
<keyword evidence="10" id="KW-1185">Reference proteome</keyword>
<proteinExistence type="inferred from homology"/>
<evidence type="ECO:0000256" key="6">
    <source>
        <dbReference type="ARBA" id="ARBA00023136"/>
    </source>
</evidence>
<comment type="subcellular location">
    <subcellularLocation>
        <location evidence="1 7">Endoplasmic reticulum membrane</location>
        <topology evidence="1 7">Multi-pass membrane protein</topology>
    </subcellularLocation>
</comment>
<feature type="transmembrane region" description="Helical" evidence="7">
    <location>
        <begin position="51"/>
        <end position="72"/>
    </location>
</feature>
<keyword evidence="6 7" id="KW-0472">Membrane</keyword>
<evidence type="ECO:0000256" key="7">
    <source>
        <dbReference type="RuleBase" id="RU363059"/>
    </source>
</evidence>
<feature type="compositionally biased region" description="Low complexity" evidence="8">
    <location>
        <begin position="399"/>
        <end position="411"/>
    </location>
</feature>
<keyword evidence="4 7" id="KW-0256">Endoplasmic reticulum</keyword>
<protein>
    <recommendedName>
        <fullName evidence="7">Derlin</fullName>
    </recommendedName>
</protein>
<dbReference type="Proteomes" id="UP001057375">
    <property type="component" value="Unassembled WGS sequence"/>
</dbReference>
<evidence type="ECO:0000256" key="3">
    <source>
        <dbReference type="ARBA" id="ARBA00022692"/>
    </source>
</evidence>
<feature type="region of interest" description="Disordered" evidence="8">
    <location>
        <begin position="332"/>
        <end position="367"/>
    </location>
</feature>
<evidence type="ECO:0000313" key="9">
    <source>
        <dbReference type="EMBL" id="GKT34783.1"/>
    </source>
</evidence>
<feature type="region of interest" description="Disordered" evidence="8">
    <location>
        <begin position="399"/>
        <end position="434"/>
    </location>
</feature>
<evidence type="ECO:0000256" key="8">
    <source>
        <dbReference type="SAM" id="MobiDB-lite"/>
    </source>
</evidence>
<feature type="region of interest" description="Disordered" evidence="8">
    <location>
        <begin position="284"/>
        <end position="311"/>
    </location>
</feature>
<dbReference type="Pfam" id="PF04511">
    <property type="entry name" value="DER1"/>
    <property type="match status" value="1"/>
</dbReference>
<feature type="transmembrane region" description="Helical" evidence="7">
    <location>
        <begin position="22"/>
        <end position="44"/>
    </location>
</feature>
<feature type="compositionally biased region" description="Acidic residues" evidence="8">
    <location>
        <begin position="249"/>
        <end position="261"/>
    </location>
</feature>
<dbReference type="InterPro" id="IPR007599">
    <property type="entry name" value="DER1"/>
</dbReference>
<dbReference type="EMBL" id="BQXS01010866">
    <property type="protein sequence ID" value="GKT34783.1"/>
    <property type="molecule type" value="Genomic_DNA"/>
</dbReference>
<gene>
    <name evidence="9" type="ORF">ADUPG1_008073</name>
</gene>
<organism evidence="9 10">
    <name type="scientific">Aduncisulcus paluster</name>
    <dbReference type="NCBI Taxonomy" id="2918883"/>
    <lineage>
        <taxon>Eukaryota</taxon>
        <taxon>Metamonada</taxon>
        <taxon>Carpediemonas-like organisms</taxon>
        <taxon>Aduncisulcus</taxon>
    </lineage>
</organism>
<name>A0ABQ5KT51_9EUKA</name>
<comment type="similarity">
    <text evidence="2 7">Belongs to the derlin family.</text>
</comment>
<feature type="compositionally biased region" description="Acidic residues" evidence="8">
    <location>
        <begin position="85"/>
        <end position="105"/>
    </location>
</feature>
<evidence type="ECO:0000313" key="10">
    <source>
        <dbReference type="Proteomes" id="UP001057375"/>
    </source>
</evidence>
<evidence type="ECO:0000256" key="4">
    <source>
        <dbReference type="ARBA" id="ARBA00022824"/>
    </source>
</evidence>
<feature type="region of interest" description="Disordered" evidence="8">
    <location>
        <begin position="213"/>
        <end position="267"/>
    </location>
</feature>
<evidence type="ECO:0000256" key="5">
    <source>
        <dbReference type="ARBA" id="ARBA00022989"/>
    </source>
</evidence>
<comment type="function">
    <text evidence="7">May be involved in the degradation of misfolded endoplasmic reticulum (ER) luminal proteins.</text>
</comment>
<feature type="compositionally biased region" description="Basic and acidic residues" evidence="8">
    <location>
        <begin position="229"/>
        <end position="238"/>
    </location>
</feature>
<evidence type="ECO:0000256" key="1">
    <source>
        <dbReference type="ARBA" id="ARBA00004477"/>
    </source>
</evidence>
<comment type="caution">
    <text evidence="7">Lacks conserved residue(s) required for the propagation of feature annotation.</text>
</comment>
<feature type="region of interest" description="Disordered" evidence="8">
    <location>
        <begin position="85"/>
        <end position="136"/>
    </location>
</feature>
<feature type="compositionally biased region" description="Low complexity" evidence="8">
    <location>
        <begin position="286"/>
        <end position="306"/>
    </location>
</feature>
<sequence>MFYFDVFEPLILYVWSKLRPNVLLALLGILTFPATALPYVNIILNLVSGKAILPLIIGDVLGHLYFLSEFVFPRLFKLPSEPINEAEDEAENEASEYEEEEEEVEIQGGHVTGSTVSHPDISAPLSNSREHEHREQRVKLEQKGLIGVRSLSDPIDTSLVGGGDLYSSRSDVAPNMDDLGEDIEIESDESEDIMDVGDSNAKPDDVPIHIDVVSGHHPADPSRTSAVQDDSRHPREADTITPSSRPDMILDDDDGIDDMEDISISHTREAPRGFFKTIIDRFTQNTSSSSSSSSSSSTMTYGSSGSPVAFKGGSHVVVNERKVLDTIVRDSMKEHELDDVDDGDRQGDLDDLGVKPISSTHSEDEMRKITVSIPQEGGEKGPQRVLSFEDDEMFVSGRESAAMSATTSMAESDSKYFKRREQSKDTTEDEIERM</sequence>